<dbReference type="GO" id="GO:0000271">
    <property type="term" value="P:polysaccharide biosynthetic process"/>
    <property type="evidence" value="ECO:0007669"/>
    <property type="project" value="TreeGrafter"/>
</dbReference>
<feature type="transmembrane region" description="Helical" evidence="1">
    <location>
        <begin position="197"/>
        <end position="215"/>
    </location>
</feature>
<feature type="transmembrane region" description="Helical" evidence="1">
    <location>
        <begin position="252"/>
        <end position="273"/>
    </location>
</feature>
<gene>
    <name evidence="3" type="ORF">GPY61_28640</name>
</gene>
<keyword evidence="1" id="KW-1133">Transmembrane helix</keyword>
<organism evidence="3 4">
    <name type="scientific">Massilia cellulosiltytica</name>
    <dbReference type="NCBI Taxonomy" id="2683234"/>
    <lineage>
        <taxon>Bacteria</taxon>
        <taxon>Pseudomonadati</taxon>
        <taxon>Pseudomonadota</taxon>
        <taxon>Betaproteobacteria</taxon>
        <taxon>Burkholderiales</taxon>
        <taxon>Oxalobacteraceae</taxon>
        <taxon>Telluria group</taxon>
        <taxon>Massilia</taxon>
    </lineage>
</organism>
<dbReference type="EMBL" id="WSES01000010">
    <property type="protein sequence ID" value="MVW63902.1"/>
    <property type="molecule type" value="Genomic_DNA"/>
</dbReference>
<dbReference type="InterPro" id="IPR050879">
    <property type="entry name" value="Acyltransferase_3"/>
</dbReference>
<keyword evidence="3" id="KW-0808">Transferase</keyword>
<feature type="transmembrane region" description="Helical" evidence="1">
    <location>
        <begin position="222"/>
        <end position="240"/>
    </location>
</feature>
<keyword evidence="4" id="KW-1185">Reference proteome</keyword>
<feature type="transmembrane region" description="Helical" evidence="1">
    <location>
        <begin position="97"/>
        <end position="119"/>
    </location>
</feature>
<keyword evidence="3" id="KW-0012">Acyltransferase</keyword>
<dbReference type="PANTHER" id="PTHR23028:SF131">
    <property type="entry name" value="BLR2367 PROTEIN"/>
    <property type="match status" value="1"/>
</dbReference>
<feature type="transmembrane region" description="Helical" evidence="1">
    <location>
        <begin position="166"/>
        <end position="185"/>
    </location>
</feature>
<evidence type="ECO:0000256" key="1">
    <source>
        <dbReference type="SAM" id="Phobius"/>
    </source>
</evidence>
<comment type="caution">
    <text evidence="3">The sequence shown here is derived from an EMBL/GenBank/DDBJ whole genome shotgun (WGS) entry which is preliminary data.</text>
</comment>
<feature type="transmembrane region" description="Helical" evidence="1">
    <location>
        <begin position="314"/>
        <end position="338"/>
    </location>
</feature>
<accession>A0A7X3KAQ2</accession>
<feature type="domain" description="Acyltransferase 3" evidence="2">
    <location>
        <begin position="19"/>
        <end position="337"/>
    </location>
</feature>
<sequence length="364" mass="39630">MTTTAQPTPAARTDKLLTIEAARGIAALLVAFFHGSHVVELAQPERGAPFGGLFTFGHAGVPFFFVLSGYIIYYIHHADLDRPSRLGSFAWKRATRIYPLYLVVMVLITAKYGFAGNFAWDYWIKSVLLLPQSQLPMLIQSWTLVHEVLFYALFGLAIWRVRVSRWVLLSWAILFCTARVVDLQLPAGLFGDTVRTLASPYNLLFLLGMGVAWVLRHRTIAFPRLLALAGTLAFLATGLVENTGLYKSMAEHGLLPVVLYGVSSACIIIGLVAAETAGNLRVGRIGGLLGALSYPLYLTHGIAISIAVEAARKLHYAGSGALLLTGAVAMACVAALVVHRCVEKPVARWLRNVWARRGAAPAFT</sequence>
<dbReference type="InterPro" id="IPR002656">
    <property type="entry name" value="Acyl_transf_3_dom"/>
</dbReference>
<proteinExistence type="predicted"/>
<feature type="transmembrane region" description="Helical" evidence="1">
    <location>
        <begin position="59"/>
        <end position="76"/>
    </location>
</feature>
<dbReference type="Proteomes" id="UP000443353">
    <property type="component" value="Unassembled WGS sequence"/>
</dbReference>
<dbReference type="AlphaFoldDB" id="A0A7X3KAQ2"/>
<name>A0A7X3KAQ2_9BURK</name>
<keyword evidence="1" id="KW-0472">Membrane</keyword>
<dbReference type="RefSeq" id="WP_160410564.1">
    <property type="nucleotide sequence ID" value="NZ_WSES01000010.1"/>
</dbReference>
<evidence type="ECO:0000313" key="4">
    <source>
        <dbReference type="Proteomes" id="UP000443353"/>
    </source>
</evidence>
<dbReference type="GO" id="GO:0016020">
    <property type="term" value="C:membrane"/>
    <property type="evidence" value="ECO:0007669"/>
    <property type="project" value="TreeGrafter"/>
</dbReference>
<dbReference type="GO" id="GO:0016747">
    <property type="term" value="F:acyltransferase activity, transferring groups other than amino-acyl groups"/>
    <property type="evidence" value="ECO:0007669"/>
    <property type="project" value="InterPro"/>
</dbReference>
<evidence type="ECO:0000259" key="2">
    <source>
        <dbReference type="Pfam" id="PF01757"/>
    </source>
</evidence>
<feature type="transmembrane region" description="Helical" evidence="1">
    <location>
        <begin position="285"/>
        <end position="308"/>
    </location>
</feature>
<feature type="transmembrane region" description="Helical" evidence="1">
    <location>
        <begin position="139"/>
        <end position="159"/>
    </location>
</feature>
<feature type="transmembrane region" description="Helical" evidence="1">
    <location>
        <begin position="21"/>
        <end position="39"/>
    </location>
</feature>
<evidence type="ECO:0000313" key="3">
    <source>
        <dbReference type="EMBL" id="MVW63902.1"/>
    </source>
</evidence>
<dbReference type="PANTHER" id="PTHR23028">
    <property type="entry name" value="ACETYLTRANSFERASE"/>
    <property type="match status" value="1"/>
</dbReference>
<keyword evidence="1" id="KW-0812">Transmembrane</keyword>
<dbReference type="Pfam" id="PF01757">
    <property type="entry name" value="Acyl_transf_3"/>
    <property type="match status" value="1"/>
</dbReference>
<reference evidence="3 4" key="1">
    <citation type="submission" date="2019-12" db="EMBL/GenBank/DDBJ databases">
        <authorList>
            <person name="Li C."/>
            <person name="Zhao J."/>
        </authorList>
    </citation>
    <scope>NUCLEOTIDE SEQUENCE [LARGE SCALE GENOMIC DNA]</scope>
    <source>
        <strain evidence="3 4">NEAU-DD11</strain>
    </source>
</reference>
<protein>
    <submittedName>
        <fullName evidence="3">Acyltransferase family protein</fullName>
    </submittedName>
</protein>